<accession>A0A1G8XLL6</accession>
<feature type="transmembrane region" description="Helical" evidence="18">
    <location>
        <begin position="405"/>
        <end position="423"/>
    </location>
</feature>
<evidence type="ECO:0000256" key="12">
    <source>
        <dbReference type="ARBA" id="ARBA00023027"/>
    </source>
</evidence>
<evidence type="ECO:0000256" key="7">
    <source>
        <dbReference type="ARBA" id="ARBA00022692"/>
    </source>
</evidence>
<dbReference type="PANTHER" id="PTHR10160:SF19">
    <property type="entry name" value="PROTON-TRANSLOCATING NAD(P)(+) TRANSHYDROGENASE"/>
    <property type="match status" value="1"/>
</dbReference>
<evidence type="ECO:0000256" key="1">
    <source>
        <dbReference type="ARBA" id="ARBA00003943"/>
    </source>
</evidence>
<dbReference type="Proteomes" id="UP000199305">
    <property type="component" value="Unassembled WGS sequence"/>
</dbReference>
<dbReference type="EMBL" id="FNFH01000002">
    <property type="protein sequence ID" value="SDJ91489.1"/>
    <property type="molecule type" value="Genomic_DNA"/>
</dbReference>
<dbReference type="GO" id="GO:0005886">
    <property type="term" value="C:plasma membrane"/>
    <property type="evidence" value="ECO:0007669"/>
    <property type="project" value="UniProtKB-SubCell"/>
</dbReference>
<keyword evidence="9 16" id="KW-0521">NADP</keyword>
<dbReference type="NCBIfam" id="NF006942">
    <property type="entry name" value="PRK09424.1"/>
    <property type="match status" value="1"/>
</dbReference>
<evidence type="ECO:0000256" key="14">
    <source>
        <dbReference type="ARBA" id="ARBA00048202"/>
    </source>
</evidence>
<dbReference type="Gene3D" id="3.40.50.720">
    <property type="entry name" value="NAD(P)-binding Rossmann-like Domain"/>
    <property type="match status" value="2"/>
</dbReference>
<evidence type="ECO:0000256" key="16">
    <source>
        <dbReference type="PIRNR" id="PIRNR000203"/>
    </source>
</evidence>
<keyword evidence="7 18" id="KW-0812">Transmembrane</keyword>
<dbReference type="Pfam" id="PF05222">
    <property type="entry name" value="AlaDh_PNT_N"/>
    <property type="match status" value="1"/>
</dbReference>
<keyword evidence="8 16" id="KW-0547">Nucleotide-binding</keyword>
<sequence length="516" mass="54854">MIIAIPKESVPGEARVAATPESVRRMGELGFSVIVEAGAGAAASFTDDAYREAGAEIREDAESCLRDAGLVFKVQAPTDSEIELIPSGATLVAFLKPAQNEELLNKLAEKDINALAVESVPRISRAQKMDALSSMANIAGYRAVIEAAHNFGRFFTGQITAAGKIPPARVLVIGAGVAGLSAIGTAKSLGAMVRAFDTRAEVREQVESMGAEFLTVDIEEEGSGQGGYAKEMSQAFIDAEMALFREQAKEADIVITTALIPGKPAPKLWLADMVDTMAEGSVVVDLAAEMGGNCDYTEKDEKVVKSGVTIIGYTNLPSRAATQSSKLYATNLTHLLAELAPEKNGEINIDFDDEVIRGATVVRDGEITWPPPPPKVSAQPKPAPAKEPEPKPEAAEKPAKRKSPLSILAFWLVAGSLLLWLGRVAPPDFVAHFTVFVLAIFVGWQVIWNVTHALHTPLMSVTNAISGIVVVGALLQVGATGSGLVTLLAFIAVLVASINIFGGFFVTYRMLKMFRR</sequence>
<evidence type="ECO:0000256" key="9">
    <source>
        <dbReference type="ARBA" id="ARBA00022857"/>
    </source>
</evidence>
<dbReference type="PIRSF" id="PIRSF000203">
    <property type="entry name" value="NADP_transhydrogenase_alpha"/>
    <property type="match status" value="1"/>
</dbReference>
<dbReference type="EC" id="7.1.1.1" evidence="4 16"/>
<evidence type="ECO:0000313" key="22">
    <source>
        <dbReference type="Proteomes" id="UP000199305"/>
    </source>
</evidence>
<evidence type="ECO:0000256" key="8">
    <source>
        <dbReference type="ARBA" id="ARBA00022741"/>
    </source>
</evidence>
<dbReference type="OrthoDB" id="9804592at2"/>
<evidence type="ECO:0000256" key="11">
    <source>
        <dbReference type="ARBA" id="ARBA00022989"/>
    </source>
</evidence>
<gene>
    <name evidence="21" type="ORF">SAMN05216212_1153</name>
</gene>
<dbReference type="CDD" id="cd05304">
    <property type="entry name" value="Rubrum_tdh"/>
    <property type="match status" value="1"/>
</dbReference>
<dbReference type="AlphaFoldDB" id="A0A1G8XLL6"/>
<dbReference type="SMART" id="SM01002">
    <property type="entry name" value="AlaDh_PNT_C"/>
    <property type="match status" value="1"/>
</dbReference>
<dbReference type="NCBIfam" id="TIGR00561">
    <property type="entry name" value="pntA"/>
    <property type="match status" value="1"/>
</dbReference>
<evidence type="ECO:0000256" key="2">
    <source>
        <dbReference type="ARBA" id="ARBA00004429"/>
    </source>
</evidence>
<feature type="domain" description="Alanine dehydrogenase/pyridine nucleotide transhydrogenase N-terminal" evidence="20">
    <location>
        <begin position="4"/>
        <end position="139"/>
    </location>
</feature>
<keyword evidence="11 18" id="KW-1133">Transmembrane helix</keyword>
<keyword evidence="10 16" id="KW-1278">Translocase</keyword>
<dbReference type="SMART" id="SM01003">
    <property type="entry name" value="AlaDh_PNT_N"/>
    <property type="match status" value="1"/>
</dbReference>
<dbReference type="SUPFAM" id="SSF51735">
    <property type="entry name" value="NAD(P)-binding Rossmann-fold domains"/>
    <property type="match status" value="1"/>
</dbReference>
<dbReference type="GO" id="GO:0008750">
    <property type="term" value="F:proton-translocating NAD(P)+ transhydrogenase activity"/>
    <property type="evidence" value="ECO:0007669"/>
    <property type="project" value="UniProtKB-EC"/>
</dbReference>
<dbReference type="GO" id="GO:0006740">
    <property type="term" value="P:NADPH regeneration"/>
    <property type="evidence" value="ECO:0007669"/>
    <property type="project" value="TreeGrafter"/>
</dbReference>
<feature type="transmembrane region" description="Helical" evidence="18">
    <location>
        <begin position="460"/>
        <end position="479"/>
    </location>
</feature>
<comment type="catalytic activity">
    <reaction evidence="14 16">
        <text>NAD(+) + NADPH + H(+)(in) = NADH + NADP(+) + H(+)(out)</text>
        <dbReference type="Rhea" id="RHEA:47992"/>
        <dbReference type="ChEBI" id="CHEBI:15378"/>
        <dbReference type="ChEBI" id="CHEBI:57540"/>
        <dbReference type="ChEBI" id="CHEBI:57783"/>
        <dbReference type="ChEBI" id="CHEBI:57945"/>
        <dbReference type="ChEBI" id="CHEBI:58349"/>
        <dbReference type="EC" id="7.1.1.1"/>
    </reaction>
</comment>
<dbReference type="Pfam" id="PF01262">
    <property type="entry name" value="AlaDh_PNT_C"/>
    <property type="match status" value="1"/>
</dbReference>
<feature type="transmembrane region" description="Helical" evidence="18">
    <location>
        <begin position="429"/>
        <end position="448"/>
    </location>
</feature>
<evidence type="ECO:0000256" key="10">
    <source>
        <dbReference type="ARBA" id="ARBA00022967"/>
    </source>
</evidence>
<dbReference type="InterPro" id="IPR036291">
    <property type="entry name" value="NAD(P)-bd_dom_sf"/>
</dbReference>
<feature type="transmembrane region" description="Helical" evidence="18">
    <location>
        <begin position="485"/>
        <end position="508"/>
    </location>
</feature>
<dbReference type="InterPro" id="IPR026255">
    <property type="entry name" value="NADP_transhyd_a"/>
</dbReference>
<dbReference type="InterPro" id="IPR007886">
    <property type="entry name" value="AlaDH/PNT_N"/>
</dbReference>
<comment type="similarity">
    <text evidence="3 16">Belongs to the AlaDH/PNT family.</text>
</comment>
<keyword evidence="22" id="KW-1185">Reference proteome</keyword>
<keyword evidence="5" id="KW-1003">Cell membrane</keyword>
<proteinExistence type="inferred from homology"/>
<dbReference type="Pfam" id="PF12769">
    <property type="entry name" value="PNTB_4TM"/>
    <property type="match status" value="1"/>
</dbReference>
<evidence type="ECO:0000259" key="20">
    <source>
        <dbReference type="SMART" id="SM01003"/>
    </source>
</evidence>
<dbReference type="PANTHER" id="PTHR10160">
    <property type="entry name" value="NAD(P) TRANSHYDROGENASE"/>
    <property type="match status" value="1"/>
</dbReference>
<name>A0A1G8XLL6_9GAMM</name>
<protein>
    <recommendedName>
        <fullName evidence="15 16">NAD(P) transhydrogenase subunit alpha</fullName>
        <ecNumber evidence="4 16">7.1.1.1</ecNumber>
    </recommendedName>
</protein>
<evidence type="ECO:0000256" key="5">
    <source>
        <dbReference type="ARBA" id="ARBA00022475"/>
    </source>
</evidence>
<evidence type="ECO:0000256" key="4">
    <source>
        <dbReference type="ARBA" id="ARBA00012943"/>
    </source>
</evidence>
<organism evidence="21 22">
    <name type="scientific">Microbulbifer yueqingensis</name>
    <dbReference type="NCBI Taxonomy" id="658219"/>
    <lineage>
        <taxon>Bacteria</taxon>
        <taxon>Pseudomonadati</taxon>
        <taxon>Pseudomonadota</taxon>
        <taxon>Gammaproteobacteria</taxon>
        <taxon>Cellvibrionales</taxon>
        <taxon>Microbulbiferaceae</taxon>
        <taxon>Microbulbifer</taxon>
    </lineage>
</organism>
<dbReference type="InterPro" id="IPR024605">
    <property type="entry name" value="NADP_transhyd_a_C"/>
</dbReference>
<keyword evidence="12 16" id="KW-0520">NAD</keyword>
<dbReference type="SUPFAM" id="SSF52283">
    <property type="entry name" value="Formate/glycerate dehydrogenase catalytic domain-like"/>
    <property type="match status" value="1"/>
</dbReference>
<dbReference type="RefSeq" id="WP_091509877.1">
    <property type="nucleotide sequence ID" value="NZ_FNFH01000002.1"/>
</dbReference>
<feature type="compositionally biased region" description="Pro residues" evidence="17">
    <location>
        <begin position="369"/>
        <end position="383"/>
    </location>
</feature>
<evidence type="ECO:0000256" key="3">
    <source>
        <dbReference type="ARBA" id="ARBA00005689"/>
    </source>
</evidence>
<dbReference type="GO" id="GO:0050661">
    <property type="term" value="F:NADP binding"/>
    <property type="evidence" value="ECO:0007669"/>
    <property type="project" value="TreeGrafter"/>
</dbReference>
<keyword evidence="13 18" id="KW-0472">Membrane</keyword>
<evidence type="ECO:0000259" key="19">
    <source>
        <dbReference type="SMART" id="SM01002"/>
    </source>
</evidence>
<evidence type="ECO:0000313" key="21">
    <source>
        <dbReference type="EMBL" id="SDJ91489.1"/>
    </source>
</evidence>
<dbReference type="GO" id="GO:0016491">
    <property type="term" value="F:oxidoreductase activity"/>
    <property type="evidence" value="ECO:0007669"/>
    <property type="project" value="InterPro"/>
</dbReference>
<feature type="compositionally biased region" description="Basic and acidic residues" evidence="17">
    <location>
        <begin position="384"/>
        <end position="398"/>
    </location>
</feature>
<keyword evidence="6" id="KW-0997">Cell inner membrane</keyword>
<dbReference type="FunFam" id="3.40.50.720:FF:000028">
    <property type="entry name" value="NAD(P) transhydrogenase subunit alpha"/>
    <property type="match status" value="1"/>
</dbReference>
<evidence type="ECO:0000256" key="17">
    <source>
        <dbReference type="SAM" id="MobiDB-lite"/>
    </source>
</evidence>
<comment type="subcellular location">
    <subcellularLocation>
        <location evidence="2">Cell inner membrane</location>
        <topology evidence="2">Multi-pass membrane protein</topology>
    </subcellularLocation>
</comment>
<dbReference type="PROSITE" id="PS00837">
    <property type="entry name" value="ALADH_PNT_2"/>
    <property type="match status" value="1"/>
</dbReference>
<evidence type="ECO:0000256" key="18">
    <source>
        <dbReference type="SAM" id="Phobius"/>
    </source>
</evidence>
<dbReference type="STRING" id="658219.SAMN05216212_1153"/>
<reference evidence="22" key="1">
    <citation type="submission" date="2016-10" db="EMBL/GenBank/DDBJ databases">
        <authorList>
            <person name="Varghese N."/>
            <person name="Submissions S."/>
        </authorList>
    </citation>
    <scope>NUCLEOTIDE SEQUENCE [LARGE SCALE GENOMIC DNA]</scope>
    <source>
        <strain evidence="22">CGMCC 1.10658</strain>
    </source>
</reference>
<evidence type="ECO:0000256" key="13">
    <source>
        <dbReference type="ARBA" id="ARBA00023136"/>
    </source>
</evidence>
<evidence type="ECO:0000256" key="6">
    <source>
        <dbReference type="ARBA" id="ARBA00022519"/>
    </source>
</evidence>
<dbReference type="InterPro" id="IPR007698">
    <property type="entry name" value="AlaDH/PNT_NAD(H)-bd"/>
</dbReference>
<feature type="domain" description="Alanine dehydrogenase/pyridine nucleotide transhydrogenase NAD(H)-binding" evidence="19">
    <location>
        <begin position="148"/>
        <end position="312"/>
    </location>
</feature>
<feature type="region of interest" description="Disordered" evidence="17">
    <location>
        <begin position="364"/>
        <end position="399"/>
    </location>
</feature>
<evidence type="ECO:0000256" key="15">
    <source>
        <dbReference type="ARBA" id="ARBA00071831"/>
    </source>
</evidence>
<dbReference type="InterPro" id="IPR008143">
    <property type="entry name" value="Ala_DH/PNT_CS2"/>
</dbReference>
<comment type="function">
    <text evidence="1 16">The transhydrogenation between NADH and NADP is coupled to respiration and ATP hydrolysis and functions as a proton pump across the membrane.</text>
</comment>